<sequence>MADRRVVAELDCSQLHDALPGFAPAGNGLLRNSSSTQLHDLQFWEKTINLKIREREIVSVGRDPASNNLIIDNPYVSRNHFQIYSVIYDEDTQYGYGELPMVYVQDCQSLEGTFVNERRIGSKAQGHTPGYLLNHGDKIEIRPYWKFHVNLWNMPVTRRAWPKIQINETHIFRDRYIIFDRRLGNGSVGTVHLALKVRSNRQVACKIHDLDKLRSLKGQQQTVRRVNDESDILAKLHHPNILRFEYAYRSRHTLYTFIELATGGDLFSTVLFHEDSFPATLAQLIVYQIVRAIRHLHRQNLTHRDLKPENIFFADGPSGQGRVIMGDLGFATGTD</sequence>
<dbReference type="PROSITE" id="PS00108">
    <property type="entry name" value="PROTEIN_KINASE_ST"/>
    <property type="match status" value="1"/>
</dbReference>
<dbReference type="SMART" id="SM00240">
    <property type="entry name" value="FHA"/>
    <property type="match status" value="1"/>
</dbReference>
<dbReference type="OrthoDB" id="74764at2759"/>
<dbReference type="AlphaFoldDB" id="A0A9P8YJE0"/>
<keyword evidence="6" id="KW-0808">Transferase</keyword>
<dbReference type="GeneID" id="70187483"/>
<proteinExistence type="inferred from homology"/>
<dbReference type="Pfam" id="PF00498">
    <property type="entry name" value="FHA"/>
    <property type="match status" value="1"/>
</dbReference>
<dbReference type="RefSeq" id="XP_046019102.1">
    <property type="nucleotide sequence ID" value="XM_046157937.1"/>
</dbReference>
<dbReference type="Gene3D" id="1.10.510.10">
    <property type="entry name" value="Transferase(Phosphotransferase) domain 1"/>
    <property type="match status" value="1"/>
</dbReference>
<evidence type="ECO:0000256" key="2">
    <source>
        <dbReference type="ARBA" id="ARBA00047899"/>
    </source>
</evidence>
<protein>
    <submittedName>
        <fullName evidence="6">Kinase-like domain-containing protein</fullName>
    </submittedName>
</protein>
<name>A0A9P8YJE0_9PEZI</name>
<reference evidence="6" key="1">
    <citation type="journal article" date="2021" name="Nat. Commun.">
        <title>Genetic determinants of endophytism in the Arabidopsis root mycobiome.</title>
        <authorList>
            <person name="Mesny F."/>
            <person name="Miyauchi S."/>
            <person name="Thiergart T."/>
            <person name="Pickel B."/>
            <person name="Atanasova L."/>
            <person name="Karlsson M."/>
            <person name="Huettel B."/>
            <person name="Barry K.W."/>
            <person name="Haridas S."/>
            <person name="Chen C."/>
            <person name="Bauer D."/>
            <person name="Andreopoulos W."/>
            <person name="Pangilinan J."/>
            <person name="LaButti K."/>
            <person name="Riley R."/>
            <person name="Lipzen A."/>
            <person name="Clum A."/>
            <person name="Drula E."/>
            <person name="Henrissat B."/>
            <person name="Kohler A."/>
            <person name="Grigoriev I.V."/>
            <person name="Martin F.M."/>
            <person name="Hacquard S."/>
        </authorList>
    </citation>
    <scope>NUCLEOTIDE SEQUENCE</scope>
    <source>
        <strain evidence="6">MPI-CAGE-CH-0230</strain>
    </source>
</reference>
<dbReference type="InterPro" id="IPR011009">
    <property type="entry name" value="Kinase-like_dom_sf"/>
</dbReference>
<keyword evidence="7" id="KW-1185">Reference proteome</keyword>
<dbReference type="SMART" id="SM00220">
    <property type="entry name" value="S_TKc"/>
    <property type="match status" value="1"/>
</dbReference>
<dbReference type="GO" id="GO:0005737">
    <property type="term" value="C:cytoplasm"/>
    <property type="evidence" value="ECO:0007669"/>
    <property type="project" value="TreeGrafter"/>
</dbReference>
<dbReference type="GO" id="GO:0005524">
    <property type="term" value="F:ATP binding"/>
    <property type="evidence" value="ECO:0007669"/>
    <property type="project" value="InterPro"/>
</dbReference>
<evidence type="ECO:0000313" key="6">
    <source>
        <dbReference type="EMBL" id="KAH7041047.1"/>
    </source>
</evidence>
<comment type="similarity">
    <text evidence="1">Belongs to the protein kinase superfamily. CAMK Ser/Thr protein kinase family. CHEK2 subfamily.</text>
</comment>
<evidence type="ECO:0000256" key="1">
    <source>
        <dbReference type="ARBA" id="ARBA00005575"/>
    </source>
</evidence>
<comment type="catalytic activity">
    <reaction evidence="2">
        <text>L-threonyl-[protein] + ATP = O-phospho-L-threonyl-[protein] + ADP + H(+)</text>
        <dbReference type="Rhea" id="RHEA:46608"/>
        <dbReference type="Rhea" id="RHEA-COMP:11060"/>
        <dbReference type="Rhea" id="RHEA-COMP:11605"/>
        <dbReference type="ChEBI" id="CHEBI:15378"/>
        <dbReference type="ChEBI" id="CHEBI:30013"/>
        <dbReference type="ChEBI" id="CHEBI:30616"/>
        <dbReference type="ChEBI" id="CHEBI:61977"/>
        <dbReference type="ChEBI" id="CHEBI:456216"/>
        <dbReference type="EC" id="2.7.11.1"/>
    </reaction>
</comment>
<dbReference type="PROSITE" id="PS50006">
    <property type="entry name" value="FHA_DOMAIN"/>
    <property type="match status" value="1"/>
</dbReference>
<feature type="domain" description="Protein kinase" evidence="5">
    <location>
        <begin position="177"/>
        <end position="335"/>
    </location>
</feature>
<comment type="catalytic activity">
    <reaction evidence="3">
        <text>L-seryl-[protein] + ATP = O-phospho-L-seryl-[protein] + ADP + H(+)</text>
        <dbReference type="Rhea" id="RHEA:17989"/>
        <dbReference type="Rhea" id="RHEA-COMP:9863"/>
        <dbReference type="Rhea" id="RHEA-COMP:11604"/>
        <dbReference type="ChEBI" id="CHEBI:15378"/>
        <dbReference type="ChEBI" id="CHEBI:29999"/>
        <dbReference type="ChEBI" id="CHEBI:30616"/>
        <dbReference type="ChEBI" id="CHEBI:83421"/>
        <dbReference type="ChEBI" id="CHEBI:456216"/>
        <dbReference type="EC" id="2.7.11.1"/>
    </reaction>
</comment>
<gene>
    <name evidence="6" type="ORF">B0I36DRAFT_358253</name>
</gene>
<dbReference type="InterPro" id="IPR000253">
    <property type="entry name" value="FHA_dom"/>
</dbReference>
<evidence type="ECO:0000259" key="5">
    <source>
        <dbReference type="PROSITE" id="PS50011"/>
    </source>
</evidence>
<dbReference type="InterPro" id="IPR008271">
    <property type="entry name" value="Ser/Thr_kinase_AS"/>
</dbReference>
<dbReference type="SUPFAM" id="SSF56112">
    <property type="entry name" value="Protein kinase-like (PK-like)"/>
    <property type="match status" value="1"/>
</dbReference>
<dbReference type="Pfam" id="PF00069">
    <property type="entry name" value="Pkinase"/>
    <property type="match status" value="1"/>
</dbReference>
<feature type="domain" description="FHA" evidence="4">
    <location>
        <begin position="58"/>
        <end position="120"/>
    </location>
</feature>
<dbReference type="Proteomes" id="UP000756346">
    <property type="component" value="Unassembled WGS sequence"/>
</dbReference>
<comment type="caution">
    <text evidence="6">The sequence shown here is derived from an EMBL/GenBank/DDBJ whole genome shotgun (WGS) entry which is preliminary data.</text>
</comment>
<evidence type="ECO:0000259" key="4">
    <source>
        <dbReference type="PROSITE" id="PS50006"/>
    </source>
</evidence>
<dbReference type="PROSITE" id="PS50011">
    <property type="entry name" value="PROTEIN_KINASE_DOM"/>
    <property type="match status" value="1"/>
</dbReference>
<evidence type="ECO:0000256" key="3">
    <source>
        <dbReference type="ARBA" id="ARBA00048679"/>
    </source>
</evidence>
<dbReference type="InterPro" id="IPR008984">
    <property type="entry name" value="SMAD_FHA_dom_sf"/>
</dbReference>
<evidence type="ECO:0000313" key="7">
    <source>
        <dbReference type="Proteomes" id="UP000756346"/>
    </source>
</evidence>
<keyword evidence="6" id="KW-0418">Kinase</keyword>
<dbReference type="SUPFAM" id="SSF49879">
    <property type="entry name" value="SMAD/FHA domain"/>
    <property type="match status" value="1"/>
</dbReference>
<dbReference type="PANTHER" id="PTHR44167">
    <property type="entry name" value="OVARIAN-SPECIFIC SERINE/THREONINE-PROTEIN KINASE LOK-RELATED"/>
    <property type="match status" value="1"/>
</dbReference>
<dbReference type="GO" id="GO:0005634">
    <property type="term" value="C:nucleus"/>
    <property type="evidence" value="ECO:0007669"/>
    <property type="project" value="TreeGrafter"/>
</dbReference>
<organism evidence="6 7">
    <name type="scientific">Microdochium trichocladiopsis</name>
    <dbReference type="NCBI Taxonomy" id="1682393"/>
    <lineage>
        <taxon>Eukaryota</taxon>
        <taxon>Fungi</taxon>
        <taxon>Dikarya</taxon>
        <taxon>Ascomycota</taxon>
        <taxon>Pezizomycotina</taxon>
        <taxon>Sordariomycetes</taxon>
        <taxon>Xylariomycetidae</taxon>
        <taxon>Xylariales</taxon>
        <taxon>Microdochiaceae</taxon>
        <taxon>Microdochium</taxon>
    </lineage>
</organism>
<dbReference type="InterPro" id="IPR000719">
    <property type="entry name" value="Prot_kinase_dom"/>
</dbReference>
<dbReference type="PANTHER" id="PTHR44167:SF29">
    <property type="entry name" value="SERINE_THREONINE PROTEIN KINASE-43"/>
    <property type="match status" value="1"/>
</dbReference>
<accession>A0A9P8YJE0</accession>
<dbReference type="GO" id="GO:0004674">
    <property type="term" value="F:protein serine/threonine kinase activity"/>
    <property type="evidence" value="ECO:0007669"/>
    <property type="project" value="UniProtKB-EC"/>
</dbReference>
<dbReference type="GO" id="GO:0051598">
    <property type="term" value="P:meiotic recombination checkpoint signaling"/>
    <property type="evidence" value="ECO:0007669"/>
    <property type="project" value="TreeGrafter"/>
</dbReference>
<dbReference type="Gene3D" id="2.60.200.20">
    <property type="match status" value="1"/>
</dbReference>
<dbReference type="EMBL" id="JAGTJQ010000001">
    <property type="protein sequence ID" value="KAH7041047.1"/>
    <property type="molecule type" value="Genomic_DNA"/>
</dbReference>